<dbReference type="Proteomes" id="UP001158067">
    <property type="component" value="Unassembled WGS sequence"/>
</dbReference>
<evidence type="ECO:0000313" key="2">
    <source>
        <dbReference type="Proteomes" id="UP001158067"/>
    </source>
</evidence>
<comment type="caution">
    <text evidence="1">The sequence shown here is derived from an EMBL/GenBank/DDBJ whole genome shotgun (WGS) entry which is preliminary data.</text>
</comment>
<name>A0ABY1Q762_9BACT</name>
<protein>
    <submittedName>
        <fullName evidence="1">Uncharacterized protein</fullName>
    </submittedName>
</protein>
<sequence length="126" mass="14030">MRRNRFRNASRCVRGFMLVELLIAFSFLAVAAGLTLQMHQQQLDFDRASMNRLSDQLALENIAQELAVIDFAQVPESATRLAKEADAEATVAPFETESAGGLHITLSMTSNSGTLRHHCWRLEAQP</sequence>
<accession>A0ABY1Q762</accession>
<keyword evidence="2" id="KW-1185">Reference proteome</keyword>
<reference evidence="1 2" key="1">
    <citation type="submission" date="2017-05" db="EMBL/GenBank/DDBJ databases">
        <authorList>
            <person name="Varghese N."/>
            <person name="Submissions S."/>
        </authorList>
    </citation>
    <scope>NUCLEOTIDE SEQUENCE [LARGE SCALE GENOMIC DNA]</scope>
    <source>
        <strain evidence="1 2">DSM 25457</strain>
    </source>
</reference>
<evidence type="ECO:0000313" key="1">
    <source>
        <dbReference type="EMBL" id="SMP58620.1"/>
    </source>
</evidence>
<gene>
    <name evidence="1" type="ORF">SAMN06265222_10679</name>
</gene>
<organism evidence="1 2">
    <name type="scientific">Neorhodopirellula lusitana</name>
    <dbReference type="NCBI Taxonomy" id="445327"/>
    <lineage>
        <taxon>Bacteria</taxon>
        <taxon>Pseudomonadati</taxon>
        <taxon>Planctomycetota</taxon>
        <taxon>Planctomycetia</taxon>
        <taxon>Pirellulales</taxon>
        <taxon>Pirellulaceae</taxon>
        <taxon>Neorhodopirellula</taxon>
    </lineage>
</organism>
<proteinExistence type="predicted"/>
<dbReference type="EMBL" id="FXUG01000006">
    <property type="protein sequence ID" value="SMP58620.1"/>
    <property type="molecule type" value="Genomic_DNA"/>
</dbReference>
<dbReference type="RefSeq" id="WP_283432833.1">
    <property type="nucleotide sequence ID" value="NZ_CAWLDM010000001.1"/>
</dbReference>